<sequence>MLALDTDGFSGSVAWNGSHSSLLLFCSLVSLQGESCSAEEFNRSCRREGAGVCLLTQEVQTPQSEALTCPPSSSPLPSSSCLSPPCTCPSLSLADTVAGDEEGRALGIVSLRQPEGEKQAGDQLQDESLDDPESEQGLAEDPHPLGSSSKAKRDTEEAAGAGILGRVRRAPEEGKKKKKDKKKNKEPKDPKATKKPKTDKKKKKDRQTTTTTTLPPTTTAIPTEPPIELRLHRLPFYPDVANTGHWKPDDYWDAEPTLIQVSSPDTPITDLPYYYWKPEEGDPAAL</sequence>
<feature type="region of interest" description="Disordered" evidence="1">
    <location>
        <begin position="111"/>
        <end position="226"/>
    </location>
</feature>
<proteinExistence type="predicted"/>
<keyword evidence="3" id="KW-0378">Hydrolase</keyword>
<reference evidence="3" key="1">
    <citation type="submission" date="2022-08" db="EMBL/GenBank/DDBJ databases">
        <title>Genome sequencing of akame (Lates japonicus).</title>
        <authorList>
            <person name="Hashiguchi Y."/>
            <person name="Takahashi H."/>
        </authorList>
    </citation>
    <scope>NUCLEOTIDE SEQUENCE</scope>
    <source>
        <strain evidence="3">Kochi</strain>
    </source>
</reference>
<dbReference type="Proteomes" id="UP001279410">
    <property type="component" value="Unassembled WGS sequence"/>
</dbReference>
<evidence type="ECO:0000256" key="1">
    <source>
        <dbReference type="SAM" id="MobiDB-lite"/>
    </source>
</evidence>
<accession>A0AAD3RG46</accession>
<feature type="compositionally biased region" description="Basic residues" evidence="1">
    <location>
        <begin position="193"/>
        <end position="205"/>
    </location>
</feature>
<keyword evidence="4" id="KW-1185">Reference proteome</keyword>
<feature type="chain" id="PRO_5042101407" evidence="2">
    <location>
        <begin position="39"/>
        <end position="286"/>
    </location>
</feature>
<keyword evidence="3" id="KW-0121">Carboxypeptidase</keyword>
<feature type="compositionally biased region" description="Acidic residues" evidence="1">
    <location>
        <begin position="124"/>
        <end position="134"/>
    </location>
</feature>
<evidence type="ECO:0000313" key="3">
    <source>
        <dbReference type="EMBL" id="GLD66765.1"/>
    </source>
</evidence>
<protein>
    <submittedName>
        <fullName evidence="3">Inactive carboxypeptidase-like protein X2 isoform X1</fullName>
    </submittedName>
</protein>
<dbReference type="EMBL" id="BRZM01000098">
    <property type="protein sequence ID" value="GLD66765.1"/>
    <property type="molecule type" value="Genomic_DNA"/>
</dbReference>
<evidence type="ECO:0000313" key="4">
    <source>
        <dbReference type="Proteomes" id="UP001279410"/>
    </source>
</evidence>
<feature type="signal peptide" evidence="2">
    <location>
        <begin position="1"/>
        <end position="38"/>
    </location>
</feature>
<organism evidence="3 4">
    <name type="scientific">Lates japonicus</name>
    <name type="common">Japanese lates</name>
    <dbReference type="NCBI Taxonomy" id="270547"/>
    <lineage>
        <taxon>Eukaryota</taxon>
        <taxon>Metazoa</taxon>
        <taxon>Chordata</taxon>
        <taxon>Craniata</taxon>
        <taxon>Vertebrata</taxon>
        <taxon>Euteleostomi</taxon>
        <taxon>Actinopterygii</taxon>
        <taxon>Neopterygii</taxon>
        <taxon>Teleostei</taxon>
        <taxon>Neoteleostei</taxon>
        <taxon>Acanthomorphata</taxon>
        <taxon>Carangaria</taxon>
        <taxon>Carangaria incertae sedis</taxon>
        <taxon>Centropomidae</taxon>
        <taxon>Lates</taxon>
    </lineage>
</organism>
<gene>
    <name evidence="3" type="ORF">AKAME5_001814400</name>
</gene>
<keyword evidence="3" id="KW-0645">Protease</keyword>
<feature type="compositionally biased region" description="Basic residues" evidence="1">
    <location>
        <begin position="176"/>
        <end position="185"/>
    </location>
</feature>
<keyword evidence="2" id="KW-0732">Signal</keyword>
<evidence type="ECO:0000256" key="2">
    <source>
        <dbReference type="SAM" id="SignalP"/>
    </source>
</evidence>
<dbReference type="GO" id="GO:0004180">
    <property type="term" value="F:carboxypeptidase activity"/>
    <property type="evidence" value="ECO:0007669"/>
    <property type="project" value="UniProtKB-KW"/>
</dbReference>
<name>A0AAD3RG46_LATJO</name>
<feature type="compositionally biased region" description="Low complexity" evidence="1">
    <location>
        <begin position="208"/>
        <end position="222"/>
    </location>
</feature>
<comment type="caution">
    <text evidence="3">The sequence shown here is derived from an EMBL/GenBank/DDBJ whole genome shotgun (WGS) entry which is preliminary data.</text>
</comment>
<dbReference type="AlphaFoldDB" id="A0AAD3RG46"/>